<dbReference type="AlphaFoldDB" id="A0AAW0H278"/>
<sequence length="155" mass="17350">MTRTASRSLLVSFRGAHLRKSYEFEDLLQSSSENSRVDWYAQTKLGLTRTLSEENVYEDILDPPMKENPYEDIELHGRCLGKKCVLTFPGSPTSSIPDTSAKGVTALRTVTNTCPGLLCSEQATPPSYQKMKAEWPFLSLLDRANLEPVLPQQPN</sequence>
<evidence type="ECO:0000313" key="1">
    <source>
        <dbReference type="EMBL" id="KAK7795900.1"/>
    </source>
</evidence>
<organism evidence="1 2">
    <name type="scientific">Myodes glareolus</name>
    <name type="common">Bank vole</name>
    <name type="synonym">Clethrionomys glareolus</name>
    <dbReference type="NCBI Taxonomy" id="447135"/>
    <lineage>
        <taxon>Eukaryota</taxon>
        <taxon>Metazoa</taxon>
        <taxon>Chordata</taxon>
        <taxon>Craniata</taxon>
        <taxon>Vertebrata</taxon>
        <taxon>Euteleostomi</taxon>
        <taxon>Mammalia</taxon>
        <taxon>Eutheria</taxon>
        <taxon>Euarchontoglires</taxon>
        <taxon>Glires</taxon>
        <taxon>Rodentia</taxon>
        <taxon>Myomorpha</taxon>
        <taxon>Muroidea</taxon>
        <taxon>Cricetidae</taxon>
        <taxon>Arvicolinae</taxon>
        <taxon>Myodes</taxon>
    </lineage>
</organism>
<name>A0AAW0H278_MYOGA</name>
<accession>A0AAW0H278</accession>
<protein>
    <submittedName>
        <fullName evidence="1">Uncharacterized protein</fullName>
    </submittedName>
</protein>
<keyword evidence="2" id="KW-1185">Reference proteome</keyword>
<reference evidence="1 2" key="1">
    <citation type="journal article" date="2023" name="bioRxiv">
        <title>Conserved and derived expression patterns and positive selection on dental genes reveal complex evolutionary context of ever-growing rodent molars.</title>
        <authorList>
            <person name="Calamari Z.T."/>
            <person name="Song A."/>
            <person name="Cohen E."/>
            <person name="Akter M."/>
            <person name="Roy R.D."/>
            <person name="Hallikas O."/>
            <person name="Christensen M.M."/>
            <person name="Li P."/>
            <person name="Marangoni P."/>
            <person name="Jernvall J."/>
            <person name="Klein O.D."/>
        </authorList>
    </citation>
    <scope>NUCLEOTIDE SEQUENCE [LARGE SCALE GENOMIC DNA]</scope>
    <source>
        <strain evidence="1">V071</strain>
    </source>
</reference>
<evidence type="ECO:0000313" key="2">
    <source>
        <dbReference type="Proteomes" id="UP001488838"/>
    </source>
</evidence>
<comment type="caution">
    <text evidence="1">The sequence shown here is derived from an EMBL/GenBank/DDBJ whole genome shotgun (WGS) entry which is preliminary data.</text>
</comment>
<dbReference type="Proteomes" id="UP001488838">
    <property type="component" value="Unassembled WGS sequence"/>
</dbReference>
<gene>
    <name evidence="1" type="ORF">U0070_016364</name>
</gene>
<proteinExistence type="predicted"/>
<dbReference type="EMBL" id="JBBHLL010001603">
    <property type="protein sequence ID" value="KAK7795900.1"/>
    <property type="molecule type" value="Genomic_DNA"/>
</dbReference>